<accession>A0A5M9MFJ8</accession>
<dbReference type="Proteomes" id="UP000324241">
    <property type="component" value="Unassembled WGS sequence"/>
</dbReference>
<evidence type="ECO:0000313" key="2">
    <source>
        <dbReference type="EMBL" id="KAA8645755.1"/>
    </source>
</evidence>
<dbReference type="AlphaFoldDB" id="A0A5M9MFJ8"/>
<feature type="compositionally biased region" description="Basic and acidic residues" evidence="1">
    <location>
        <begin position="89"/>
        <end position="98"/>
    </location>
</feature>
<evidence type="ECO:0000256" key="1">
    <source>
        <dbReference type="SAM" id="MobiDB-lite"/>
    </source>
</evidence>
<reference evidence="2 3" key="1">
    <citation type="submission" date="2019-08" db="EMBL/GenBank/DDBJ databases">
        <title>The genome sequence of a newly discovered highly antifungal drug resistant Aspergillus species, Aspergillus tanneri NIH 1004.</title>
        <authorList>
            <person name="Mounaud S."/>
            <person name="Singh I."/>
            <person name="Joardar V."/>
            <person name="Pakala S."/>
            <person name="Pakala S."/>
            <person name="Venepally P."/>
            <person name="Chung J.K."/>
            <person name="Losada L."/>
            <person name="Nierman W.C."/>
        </authorList>
    </citation>
    <scope>NUCLEOTIDE SEQUENCE [LARGE SCALE GENOMIC DNA]</scope>
    <source>
        <strain evidence="2 3">NIH1004</strain>
    </source>
</reference>
<organism evidence="2 3">
    <name type="scientific">Aspergillus tanneri</name>
    <dbReference type="NCBI Taxonomy" id="1220188"/>
    <lineage>
        <taxon>Eukaryota</taxon>
        <taxon>Fungi</taxon>
        <taxon>Dikarya</taxon>
        <taxon>Ascomycota</taxon>
        <taxon>Pezizomycotina</taxon>
        <taxon>Eurotiomycetes</taxon>
        <taxon>Eurotiomycetidae</taxon>
        <taxon>Eurotiales</taxon>
        <taxon>Aspergillaceae</taxon>
        <taxon>Aspergillus</taxon>
        <taxon>Aspergillus subgen. Circumdati</taxon>
    </lineage>
</organism>
<sequence>MNLHWKLGMWTNKDKAYKNRHILHELGHILVQSMSSPPPGFMQRTNGKKPKVLDYYGGKTKTFEENFYLSTDDKSAMKDTYKKKWKEWKKTSAKDKKTTNKTAGKPTGKTTATLEDAPEEEPEGDQVEGQVEGQVERPAGEQEDMQQKVLGNTLEFLQEVESQPVLVLGEQGTTPICGKTSLHILHITLYRVTRFPTKPRLPATSAAIRVVVRRLLARLTITDAFRELAILGLL</sequence>
<gene>
    <name evidence="2" type="ORF">ATNIH1004_007174</name>
</gene>
<protein>
    <submittedName>
        <fullName evidence="2">Uncharacterized protein</fullName>
    </submittedName>
</protein>
<feature type="compositionally biased region" description="Acidic residues" evidence="1">
    <location>
        <begin position="116"/>
        <end position="126"/>
    </location>
</feature>
<dbReference type="VEuPathDB" id="FungiDB:EYZ11_001278"/>
<dbReference type="GeneID" id="54329876"/>
<dbReference type="EMBL" id="QUQM01000007">
    <property type="protein sequence ID" value="KAA8645755.1"/>
    <property type="molecule type" value="Genomic_DNA"/>
</dbReference>
<feature type="compositionally biased region" description="Low complexity" evidence="1">
    <location>
        <begin position="100"/>
        <end position="113"/>
    </location>
</feature>
<dbReference type="RefSeq" id="XP_033425116.1">
    <property type="nucleotide sequence ID" value="XM_033571801.1"/>
</dbReference>
<proteinExistence type="predicted"/>
<name>A0A5M9MFJ8_9EURO</name>
<evidence type="ECO:0000313" key="3">
    <source>
        <dbReference type="Proteomes" id="UP000324241"/>
    </source>
</evidence>
<feature type="region of interest" description="Disordered" evidence="1">
    <location>
        <begin position="89"/>
        <end position="132"/>
    </location>
</feature>
<comment type="caution">
    <text evidence="2">The sequence shown here is derived from an EMBL/GenBank/DDBJ whole genome shotgun (WGS) entry which is preliminary data.</text>
</comment>